<proteinExistence type="predicted"/>
<gene>
    <name evidence="2" type="ORF">X943_003052</name>
</gene>
<keyword evidence="3" id="KW-1185">Reference proteome</keyword>
<sequence>MEPEPAKTECGKYTLLIGLVKVADEYLTEANRGCDLTSIKESVMHKVLNINNYIKSLCDYYAREKREGENDDQKTKATEANASVQYTAMNLEKFVSRDEFFVYSVSVTFNPRIHSVMDLLQENNEGDGVCTITVKMPKEKQRQAFYIRLMLKLISKHSLMLKLTAENASSAGRYAKGGEAPTSPTRAHQSPEPKGAESPPGYFDDEPKNDKHGMQCHQFVKAGTNSLGSYSFFNQSSMILSKYVNSNLVLHEDDQLLAERLRREKEKKKKAEK</sequence>
<feature type="region of interest" description="Disordered" evidence="1">
    <location>
        <begin position="172"/>
        <end position="210"/>
    </location>
</feature>
<accession>A0AAD9LLQ7</accession>
<dbReference type="AlphaFoldDB" id="A0AAD9LLQ7"/>
<organism evidence="2 3">
    <name type="scientific">Babesia divergens</name>
    <dbReference type="NCBI Taxonomy" id="32595"/>
    <lineage>
        <taxon>Eukaryota</taxon>
        <taxon>Sar</taxon>
        <taxon>Alveolata</taxon>
        <taxon>Apicomplexa</taxon>
        <taxon>Aconoidasida</taxon>
        <taxon>Piroplasmida</taxon>
        <taxon>Babesiidae</taxon>
        <taxon>Babesia</taxon>
    </lineage>
</organism>
<comment type="caution">
    <text evidence="2">The sequence shown here is derived from an EMBL/GenBank/DDBJ whole genome shotgun (WGS) entry which is preliminary data.</text>
</comment>
<evidence type="ECO:0000313" key="3">
    <source>
        <dbReference type="Proteomes" id="UP001195914"/>
    </source>
</evidence>
<protein>
    <submittedName>
        <fullName evidence="2">Uncharacterized protein</fullName>
    </submittedName>
</protein>
<dbReference type="EMBL" id="JAHBMH010000007">
    <property type="protein sequence ID" value="KAK1939759.1"/>
    <property type="molecule type" value="Genomic_DNA"/>
</dbReference>
<reference evidence="2" key="2">
    <citation type="submission" date="2021-05" db="EMBL/GenBank/DDBJ databases">
        <authorList>
            <person name="Pain A."/>
        </authorList>
    </citation>
    <scope>NUCLEOTIDE SEQUENCE</scope>
    <source>
        <strain evidence="2">1802A</strain>
    </source>
</reference>
<name>A0AAD9LLQ7_BABDI</name>
<dbReference type="Proteomes" id="UP001195914">
    <property type="component" value="Unassembled WGS sequence"/>
</dbReference>
<reference evidence="2" key="1">
    <citation type="journal article" date="2014" name="Nucleic Acids Res.">
        <title>The evolutionary dynamics of variant antigen genes in Babesia reveal a history of genomic innovation underlying host-parasite interaction.</title>
        <authorList>
            <person name="Jackson A.P."/>
            <person name="Otto T.D."/>
            <person name="Darby A."/>
            <person name="Ramaprasad A."/>
            <person name="Xia D."/>
            <person name="Echaide I.E."/>
            <person name="Farber M."/>
            <person name="Gahlot S."/>
            <person name="Gamble J."/>
            <person name="Gupta D."/>
            <person name="Gupta Y."/>
            <person name="Jackson L."/>
            <person name="Malandrin L."/>
            <person name="Malas T.B."/>
            <person name="Moussa E."/>
            <person name="Nair M."/>
            <person name="Reid A.J."/>
            <person name="Sanders M."/>
            <person name="Sharma J."/>
            <person name="Tracey A."/>
            <person name="Quail M.A."/>
            <person name="Weir W."/>
            <person name="Wastling J.M."/>
            <person name="Hall N."/>
            <person name="Willadsen P."/>
            <person name="Lingelbach K."/>
            <person name="Shiels B."/>
            <person name="Tait A."/>
            <person name="Berriman M."/>
            <person name="Allred D.R."/>
            <person name="Pain A."/>
        </authorList>
    </citation>
    <scope>NUCLEOTIDE SEQUENCE</scope>
    <source>
        <strain evidence="2">1802A</strain>
    </source>
</reference>
<evidence type="ECO:0000313" key="2">
    <source>
        <dbReference type="EMBL" id="KAK1939759.1"/>
    </source>
</evidence>
<evidence type="ECO:0000256" key="1">
    <source>
        <dbReference type="SAM" id="MobiDB-lite"/>
    </source>
</evidence>